<evidence type="ECO:0000313" key="2">
    <source>
        <dbReference type="EMBL" id="AXF56220.1"/>
    </source>
</evidence>
<evidence type="ECO:0000256" key="1">
    <source>
        <dbReference type="SAM" id="Phobius"/>
    </source>
</evidence>
<reference evidence="2 3" key="1">
    <citation type="journal article" date="2018" name="J. Microbiol.">
        <title>Salicibibacter kimchii gen. nov., sp. nov., a moderately halophilic and alkalitolerant bacterium in the family Bacillaceae, isolated from kimchi.</title>
        <authorList>
            <person name="Jang J.Y."/>
            <person name="Oh Y.J."/>
            <person name="Lim S.K."/>
            <person name="Park H.K."/>
            <person name="Lee C."/>
            <person name="Kim J.Y."/>
            <person name="Lee M.A."/>
            <person name="Choi H.J."/>
        </authorList>
    </citation>
    <scope>NUCLEOTIDE SEQUENCE [LARGE SCALE GENOMIC DNA]</scope>
    <source>
        <strain evidence="2 3">NKC1-1</strain>
    </source>
</reference>
<feature type="transmembrane region" description="Helical" evidence="1">
    <location>
        <begin position="12"/>
        <end position="34"/>
    </location>
</feature>
<evidence type="ECO:0000313" key="3">
    <source>
        <dbReference type="Proteomes" id="UP000252100"/>
    </source>
</evidence>
<dbReference type="Proteomes" id="UP000252100">
    <property type="component" value="Chromosome"/>
</dbReference>
<sequence length="127" mass="13710">MLKHCKKEKGSATIELLGVLPFIFMFFLILWQAVASGYAVMSSQSAVNEAAKVYAVTEEAYEAEAIAREVVGDSSALSVQSFSIAPDGSGYFEASMSVDHGLIFVPSQWRSEATVTLDHSVTSRVIP</sequence>
<dbReference type="OrthoDB" id="2467576at2"/>
<keyword evidence="1" id="KW-1133">Transmembrane helix</keyword>
<dbReference type="KEGG" id="rue:DT065_09465"/>
<name>A0A345BZ39_9BACI</name>
<keyword evidence="3" id="KW-1185">Reference proteome</keyword>
<organism evidence="2 3">
    <name type="scientific">Salicibibacter kimchii</name>
    <dbReference type="NCBI Taxonomy" id="2099786"/>
    <lineage>
        <taxon>Bacteria</taxon>
        <taxon>Bacillati</taxon>
        <taxon>Bacillota</taxon>
        <taxon>Bacilli</taxon>
        <taxon>Bacillales</taxon>
        <taxon>Bacillaceae</taxon>
        <taxon>Salicibibacter</taxon>
    </lineage>
</organism>
<gene>
    <name evidence="2" type="ORF">DT065_09465</name>
</gene>
<protein>
    <submittedName>
        <fullName evidence="2">Pilus assembly protein</fullName>
    </submittedName>
</protein>
<keyword evidence="1" id="KW-0812">Transmembrane</keyword>
<keyword evidence="1" id="KW-0472">Membrane</keyword>
<accession>A0A345BZ39</accession>
<proteinExistence type="predicted"/>
<dbReference type="RefSeq" id="WP_114372806.1">
    <property type="nucleotide sequence ID" value="NZ_CP031092.1"/>
</dbReference>
<dbReference type="EMBL" id="CP031092">
    <property type="protein sequence ID" value="AXF56220.1"/>
    <property type="molecule type" value="Genomic_DNA"/>
</dbReference>
<dbReference type="AlphaFoldDB" id="A0A345BZ39"/>